<sequence>MNSSRNIRTITRTAVAVSALLLAGVTLSGCSALQDLLRAEPEAVRDESGRVVEGGENDVFSIEVGDCVTQDVSAEAEEVSAVPVVPCSEPHDLEVYAEFTIDGEEYPGDEQADTLATEGCLAEFGEFVGLSYEQSALDYTFYRPTEESWNEADDRLVSCLVGDPAGQVSESLKGAAR</sequence>
<dbReference type="Proteomes" id="UP001589896">
    <property type="component" value="Unassembled WGS sequence"/>
</dbReference>
<dbReference type="InterPro" id="IPR026004">
    <property type="entry name" value="Septum_form"/>
</dbReference>
<dbReference type="PROSITE" id="PS51257">
    <property type="entry name" value="PROKAR_LIPOPROTEIN"/>
    <property type="match status" value="1"/>
</dbReference>
<comment type="caution">
    <text evidence="3">The sequence shown here is derived from an EMBL/GenBank/DDBJ whole genome shotgun (WGS) entry which is preliminary data.</text>
</comment>
<evidence type="ECO:0000256" key="1">
    <source>
        <dbReference type="SAM" id="SignalP"/>
    </source>
</evidence>
<name>A0ABV6RUM5_9GAMM</name>
<feature type="domain" description="Septum formation-related" evidence="2">
    <location>
        <begin position="65"/>
        <end position="161"/>
    </location>
</feature>
<organism evidence="3 4">
    <name type="scientific">Lysobacter korlensis</name>
    <dbReference type="NCBI Taxonomy" id="553636"/>
    <lineage>
        <taxon>Bacteria</taxon>
        <taxon>Pseudomonadati</taxon>
        <taxon>Pseudomonadota</taxon>
        <taxon>Gammaproteobacteria</taxon>
        <taxon>Lysobacterales</taxon>
        <taxon>Lysobacteraceae</taxon>
        <taxon>Lysobacter</taxon>
    </lineage>
</organism>
<keyword evidence="4" id="KW-1185">Reference proteome</keyword>
<keyword evidence="1" id="KW-0732">Signal</keyword>
<reference evidence="3 4" key="1">
    <citation type="submission" date="2024-09" db="EMBL/GenBank/DDBJ databases">
        <authorList>
            <person name="Sun Q."/>
            <person name="Mori K."/>
        </authorList>
    </citation>
    <scope>NUCLEOTIDE SEQUENCE [LARGE SCALE GENOMIC DNA]</scope>
    <source>
        <strain evidence="3 4">KCTC 23076</strain>
    </source>
</reference>
<feature type="signal peptide" evidence="1">
    <location>
        <begin position="1"/>
        <end position="28"/>
    </location>
</feature>
<dbReference type="EMBL" id="JBHLTG010000006">
    <property type="protein sequence ID" value="MFC0680674.1"/>
    <property type="molecule type" value="Genomic_DNA"/>
</dbReference>
<feature type="chain" id="PRO_5046673008" evidence="1">
    <location>
        <begin position="29"/>
        <end position="177"/>
    </location>
</feature>
<evidence type="ECO:0000259" key="2">
    <source>
        <dbReference type="Pfam" id="PF13845"/>
    </source>
</evidence>
<accession>A0ABV6RUM5</accession>
<evidence type="ECO:0000313" key="3">
    <source>
        <dbReference type="EMBL" id="MFC0680674.1"/>
    </source>
</evidence>
<protein>
    <submittedName>
        <fullName evidence="3">Septum formation family protein</fullName>
    </submittedName>
</protein>
<dbReference type="RefSeq" id="WP_386672632.1">
    <property type="nucleotide sequence ID" value="NZ_JBHLTG010000006.1"/>
</dbReference>
<proteinExistence type="predicted"/>
<dbReference type="Pfam" id="PF13845">
    <property type="entry name" value="Septum_form"/>
    <property type="match status" value="1"/>
</dbReference>
<evidence type="ECO:0000313" key="4">
    <source>
        <dbReference type="Proteomes" id="UP001589896"/>
    </source>
</evidence>
<gene>
    <name evidence="3" type="ORF">ACFFGH_22820</name>
</gene>